<proteinExistence type="predicted"/>
<evidence type="ECO:0000313" key="4">
    <source>
        <dbReference type="Proteomes" id="UP000011058"/>
    </source>
</evidence>
<gene>
    <name evidence="3" type="ORF">FAES_1540</name>
</gene>
<dbReference type="Proteomes" id="UP000011058">
    <property type="component" value="Chromosome"/>
</dbReference>
<dbReference type="STRING" id="1166018.FAES_1540"/>
<keyword evidence="2" id="KW-0732">Signal</keyword>
<dbReference type="SUPFAM" id="SSF160574">
    <property type="entry name" value="BT0923-like"/>
    <property type="match status" value="2"/>
</dbReference>
<dbReference type="RefSeq" id="WP_015330649.1">
    <property type="nucleotide sequence ID" value="NC_020054.1"/>
</dbReference>
<sequence length="234" mass="24307">MLQKLLFGLALLVAVAACTQQNNSLDPQQDDEATAVINSLARLGNPNNATGVTGKPCSETLIDKAQVPQAIFDYLAKTYPTYAFVQAEQGTDPKGATFYEIQFTLDGKKRQLHFDAAGTVLAGPGNGPKGPGPGGPKGFTATPPVRTDITIDKLPKPVLDYMAVNFTGYTFVKAEVVTDPTTGAVLFYDVRYTLNGKTRDAHFDVNGNLQAPKRGPGGPGGGPGGPGGGPGNGG</sequence>
<evidence type="ECO:0008006" key="5">
    <source>
        <dbReference type="Google" id="ProtNLM"/>
    </source>
</evidence>
<evidence type="ECO:0000256" key="1">
    <source>
        <dbReference type="SAM" id="MobiDB-lite"/>
    </source>
</evidence>
<reference evidence="3 4" key="1">
    <citation type="journal article" date="2012" name="J. Bacteriol.">
        <title>Genome Sequence of Fibrella aestuarina BUZ 2T, a Filamentous Marine Bacterium.</title>
        <authorList>
            <person name="Filippini M."/>
            <person name="Qi W."/>
            <person name="Blom J."/>
            <person name="Goesmann A."/>
            <person name="Smits T.H."/>
            <person name="Bagheri H.C."/>
        </authorList>
    </citation>
    <scope>NUCLEOTIDE SEQUENCE [LARGE SCALE GENOMIC DNA]</scope>
    <source>
        <strain evidence="4">BUZ 2T</strain>
    </source>
</reference>
<dbReference type="EMBL" id="HE796683">
    <property type="protein sequence ID" value="CCG99550.1"/>
    <property type="molecule type" value="Genomic_DNA"/>
</dbReference>
<dbReference type="AlphaFoldDB" id="I0K5Z7"/>
<feature type="compositionally biased region" description="Gly residues" evidence="1">
    <location>
        <begin position="215"/>
        <end position="234"/>
    </location>
</feature>
<keyword evidence="4" id="KW-1185">Reference proteome</keyword>
<evidence type="ECO:0000256" key="2">
    <source>
        <dbReference type="SAM" id="SignalP"/>
    </source>
</evidence>
<dbReference type="KEGG" id="fae:FAES_1540"/>
<dbReference type="OrthoDB" id="951139at2"/>
<dbReference type="HOGENOM" id="CLU_1183617_0_0_10"/>
<protein>
    <recommendedName>
        <fullName evidence="5">Beta-lactamase-inhibitor-like PepSY-like domain-containing protein</fullName>
    </recommendedName>
</protein>
<dbReference type="PROSITE" id="PS51257">
    <property type="entry name" value="PROKAR_LIPOPROTEIN"/>
    <property type="match status" value="1"/>
</dbReference>
<feature type="signal peptide" evidence="2">
    <location>
        <begin position="1"/>
        <end position="19"/>
    </location>
</feature>
<evidence type="ECO:0000313" key="3">
    <source>
        <dbReference type="EMBL" id="CCG99550.1"/>
    </source>
</evidence>
<organism evidence="3 4">
    <name type="scientific">Fibrella aestuarina BUZ 2</name>
    <dbReference type="NCBI Taxonomy" id="1166018"/>
    <lineage>
        <taxon>Bacteria</taxon>
        <taxon>Pseudomonadati</taxon>
        <taxon>Bacteroidota</taxon>
        <taxon>Cytophagia</taxon>
        <taxon>Cytophagales</taxon>
        <taxon>Spirosomataceae</taxon>
        <taxon>Fibrella</taxon>
    </lineage>
</organism>
<feature type="chain" id="PRO_5003631059" description="Beta-lactamase-inhibitor-like PepSY-like domain-containing protein" evidence="2">
    <location>
        <begin position="20"/>
        <end position="234"/>
    </location>
</feature>
<accession>I0K5Z7</accession>
<feature type="region of interest" description="Disordered" evidence="1">
    <location>
        <begin position="205"/>
        <end position="234"/>
    </location>
</feature>
<name>I0K5Z7_9BACT</name>